<sequence length="45" mass="5208">MKTRKSIFSLDIRDDHTCGNVPTFQTEEMAAGSQRFRIAREARHV</sequence>
<name>A0A6J5F3T3_9BURK</name>
<reference evidence="1 2" key="1">
    <citation type="submission" date="2019-09" db="EMBL/GenBank/DDBJ databases">
        <authorList>
            <person name="Depoorter E."/>
        </authorList>
    </citation>
    <scope>NUCLEOTIDE SEQUENCE [LARGE SCALE GENOMIC DNA]</scope>
    <source>
        <strain evidence="1">LMG 30113</strain>
    </source>
</reference>
<proteinExistence type="predicted"/>
<evidence type="ECO:0000313" key="1">
    <source>
        <dbReference type="EMBL" id="VWC45353.1"/>
    </source>
</evidence>
<dbReference type="Proteomes" id="UP000494330">
    <property type="component" value="Unassembled WGS sequence"/>
</dbReference>
<gene>
    <name evidence="1" type="ORF">BPA30113_07251</name>
</gene>
<protein>
    <submittedName>
        <fullName evidence="1">Uncharacterized protein</fullName>
    </submittedName>
</protein>
<dbReference type="AlphaFoldDB" id="A0A6J5F3T3"/>
<accession>A0A6J5F3T3</accession>
<evidence type="ECO:0000313" key="2">
    <source>
        <dbReference type="Proteomes" id="UP000494330"/>
    </source>
</evidence>
<dbReference type="EMBL" id="CABVQD010000050">
    <property type="protein sequence ID" value="VWC45353.1"/>
    <property type="molecule type" value="Genomic_DNA"/>
</dbReference>
<organism evidence="1 2">
    <name type="scientific">Burkholderia paludis</name>
    <dbReference type="NCBI Taxonomy" id="1506587"/>
    <lineage>
        <taxon>Bacteria</taxon>
        <taxon>Pseudomonadati</taxon>
        <taxon>Pseudomonadota</taxon>
        <taxon>Betaproteobacteria</taxon>
        <taxon>Burkholderiales</taxon>
        <taxon>Burkholderiaceae</taxon>
        <taxon>Burkholderia</taxon>
        <taxon>Burkholderia cepacia complex</taxon>
    </lineage>
</organism>
<keyword evidence="2" id="KW-1185">Reference proteome</keyword>